<name>A0ACB7P9F1_9PEZI</name>
<accession>A0ACB7P9F1</accession>
<dbReference type="Proteomes" id="UP000724584">
    <property type="component" value="Unassembled WGS sequence"/>
</dbReference>
<dbReference type="EMBL" id="JAGIZQ010000004">
    <property type="protein sequence ID" value="KAH6632063.1"/>
    <property type="molecule type" value="Genomic_DNA"/>
</dbReference>
<evidence type="ECO:0000313" key="1">
    <source>
        <dbReference type="EMBL" id="KAH6632063.1"/>
    </source>
</evidence>
<gene>
    <name evidence="1" type="ORF">F5144DRAFT_592909</name>
</gene>
<protein>
    <submittedName>
        <fullName evidence="1">Triosephosphate isomerase</fullName>
    </submittedName>
</protein>
<reference evidence="1 2" key="1">
    <citation type="journal article" date="2021" name="Nat. Commun.">
        <title>Genetic determinants of endophytism in the Arabidopsis root mycobiome.</title>
        <authorList>
            <person name="Mesny F."/>
            <person name="Miyauchi S."/>
            <person name="Thiergart T."/>
            <person name="Pickel B."/>
            <person name="Atanasova L."/>
            <person name="Karlsson M."/>
            <person name="Huettel B."/>
            <person name="Barry K.W."/>
            <person name="Haridas S."/>
            <person name="Chen C."/>
            <person name="Bauer D."/>
            <person name="Andreopoulos W."/>
            <person name="Pangilinan J."/>
            <person name="LaButti K."/>
            <person name="Riley R."/>
            <person name="Lipzen A."/>
            <person name="Clum A."/>
            <person name="Drula E."/>
            <person name="Henrissat B."/>
            <person name="Kohler A."/>
            <person name="Grigoriev I.V."/>
            <person name="Martin F.M."/>
            <person name="Hacquard S."/>
        </authorList>
    </citation>
    <scope>NUCLEOTIDE SEQUENCE [LARGE SCALE GENOMIC DNA]</scope>
    <source>
        <strain evidence="1 2">MPI-SDFR-AT-0079</strain>
    </source>
</reference>
<evidence type="ECO:0000313" key="2">
    <source>
        <dbReference type="Proteomes" id="UP000724584"/>
    </source>
</evidence>
<organism evidence="1 2">
    <name type="scientific">Chaetomium tenue</name>
    <dbReference type="NCBI Taxonomy" id="1854479"/>
    <lineage>
        <taxon>Eukaryota</taxon>
        <taxon>Fungi</taxon>
        <taxon>Dikarya</taxon>
        <taxon>Ascomycota</taxon>
        <taxon>Pezizomycotina</taxon>
        <taxon>Sordariomycetes</taxon>
        <taxon>Sordariomycetidae</taxon>
        <taxon>Sordariales</taxon>
        <taxon>Chaetomiaceae</taxon>
        <taxon>Chaetomium</taxon>
    </lineage>
</organism>
<comment type="caution">
    <text evidence="1">The sequence shown here is derived from an EMBL/GenBank/DDBJ whole genome shotgun (WGS) entry which is preliminary data.</text>
</comment>
<keyword evidence="2" id="KW-1185">Reference proteome</keyword>
<proteinExistence type="predicted"/>
<keyword evidence="1" id="KW-0413">Isomerase</keyword>
<sequence length="472" mass="49902">MAAPATPPTPTRPLSGHRPLLGVSTKMYFTHARTTAFTRALLTHLTSTPRATEVLSSIDAFLIPDFISLPAVLAAITTPPLTTTTPTATTPVRPPITIGAQDCAAADFGPLTGEVSPAVLREVGCGMVELGHAERRALFGEADGDVAAKARAVVRNGMVPLVCVGEKEKGGGGGEGGGKGEGDGDGVRAAAEEVGRQVAAVLEGLDPEAEVVLAYEPVWAIGAPEPASAAHVKGVVRRLRESEVVKGRKGLTRIVYGGAAGPGLWGQLGGEVDGLFLGRFAHQPEQFVKMLYEVPNDKPPPKRTFLPIAGFRQPISGLSMEDTPVRMPEAIKVAKLQMAEDGGLPSSVHTGKTRFFQPVNGFGSTHRTGVWGGFVSSVSAYLNELRHALFIQALSIYSFVRIQLRKLAGAVTKLAGPAGFAIACVALWSALSSMHDTRQALALAQWTARKDFLQYCHSVRETNRSRSTVRPI</sequence>